<keyword evidence="3" id="KW-1185">Reference proteome</keyword>
<protein>
    <recommendedName>
        <fullName evidence="1">Retrovirus-related Pol polyprotein from transposon TNT 1-94-like beta-barrel domain-containing protein</fullName>
    </recommendedName>
</protein>
<dbReference type="InterPro" id="IPR054722">
    <property type="entry name" value="PolX-like_BBD"/>
</dbReference>
<dbReference type="RefSeq" id="XP_053026680.1">
    <property type="nucleotide sequence ID" value="XM_053163229.1"/>
</dbReference>
<dbReference type="GeneID" id="77804112"/>
<sequence>MLNSFDLFDTFTPVQVSIATGNKWDQKELFAVAKGNATLQFSNGATIFLRDALYVPNLTQSLISFAQLMENQAAITPSPSGFEVKIDDLSALTVDTSN</sequence>
<name>A0ABY7D2M9_9BASI</name>
<dbReference type="Proteomes" id="UP001164743">
    <property type="component" value="Chromosome 14A"/>
</dbReference>
<evidence type="ECO:0000313" key="3">
    <source>
        <dbReference type="Proteomes" id="UP001164743"/>
    </source>
</evidence>
<evidence type="ECO:0000313" key="2">
    <source>
        <dbReference type="EMBL" id="WAQ91125.1"/>
    </source>
</evidence>
<proteinExistence type="predicted"/>
<gene>
    <name evidence="2" type="ORF">PtA15_14A5</name>
</gene>
<dbReference type="Pfam" id="PF22936">
    <property type="entry name" value="Pol_BBD"/>
    <property type="match status" value="1"/>
</dbReference>
<reference evidence="2" key="1">
    <citation type="submission" date="2022-10" db="EMBL/GenBank/DDBJ databases">
        <title>Puccinia triticina Genome sequencing and assembly.</title>
        <authorList>
            <person name="Li C."/>
        </authorList>
    </citation>
    <scope>NUCLEOTIDE SEQUENCE</scope>
    <source>
        <strain evidence="2">Pt15</strain>
    </source>
</reference>
<evidence type="ECO:0000259" key="1">
    <source>
        <dbReference type="Pfam" id="PF22936"/>
    </source>
</evidence>
<organism evidence="2 3">
    <name type="scientific">Puccinia triticina</name>
    <dbReference type="NCBI Taxonomy" id="208348"/>
    <lineage>
        <taxon>Eukaryota</taxon>
        <taxon>Fungi</taxon>
        <taxon>Dikarya</taxon>
        <taxon>Basidiomycota</taxon>
        <taxon>Pucciniomycotina</taxon>
        <taxon>Pucciniomycetes</taxon>
        <taxon>Pucciniales</taxon>
        <taxon>Pucciniaceae</taxon>
        <taxon>Puccinia</taxon>
    </lineage>
</organism>
<feature type="domain" description="Retrovirus-related Pol polyprotein from transposon TNT 1-94-like beta-barrel" evidence="1">
    <location>
        <begin position="1"/>
        <end position="71"/>
    </location>
</feature>
<dbReference type="EMBL" id="CP110434">
    <property type="protein sequence ID" value="WAQ91125.1"/>
    <property type="molecule type" value="Genomic_DNA"/>
</dbReference>
<accession>A0ABY7D2M9</accession>